<keyword evidence="1" id="KW-0812">Transmembrane</keyword>
<reference evidence="2 3" key="1">
    <citation type="submission" date="2021-10" db="EMBL/GenBank/DDBJ databases">
        <title>Alishewanella koreense sp. nov. isolated from seawater of southwestern coast in South Korea and the proposal for the reclassification of Rheinheimera perlucida and Rheinheimera tuosuensis as Arsukibacterium perlucida and Arsukibacterium tuosuensis.</title>
        <authorList>
            <person name="Kim K.H."/>
            <person name="Ruan W."/>
            <person name="Kim K.R."/>
            <person name="Baek J.H."/>
            <person name="Jeon C.O."/>
        </authorList>
    </citation>
    <scope>NUCLEOTIDE SEQUENCE [LARGE SCALE GENOMIC DNA]</scope>
    <source>
        <strain evidence="2 3">16-MA</strain>
    </source>
</reference>
<dbReference type="EMBL" id="JAEINI020000007">
    <property type="protein sequence ID" value="MCB5227382.1"/>
    <property type="molecule type" value="Genomic_DNA"/>
</dbReference>
<gene>
    <name evidence="2" type="ORF">JAO78_011205</name>
</gene>
<feature type="transmembrane region" description="Helical" evidence="1">
    <location>
        <begin position="72"/>
        <end position="90"/>
    </location>
</feature>
<dbReference type="Proteomes" id="UP000633814">
    <property type="component" value="Unassembled WGS sequence"/>
</dbReference>
<proteinExistence type="predicted"/>
<evidence type="ECO:0000256" key="1">
    <source>
        <dbReference type="SAM" id="Phobius"/>
    </source>
</evidence>
<name>A0ABS8C4Y6_9ALTE</name>
<protein>
    <recommendedName>
        <fullName evidence="4">DUF4199 domain-containing protein</fullName>
    </recommendedName>
</protein>
<keyword evidence="3" id="KW-1185">Reference proteome</keyword>
<evidence type="ECO:0000313" key="3">
    <source>
        <dbReference type="Proteomes" id="UP000633814"/>
    </source>
</evidence>
<comment type="caution">
    <text evidence="2">The sequence shown here is derived from an EMBL/GenBank/DDBJ whole genome shotgun (WGS) entry which is preliminary data.</text>
</comment>
<sequence length="168" mass="18625">MKHLMIIPILGLGVIHVVTWFGILPPTYLTIGLSAASVVVLFVGIISVKSYADRTGENLGEKVLGNLSIKPFLFGLVVLAYFFFNFFYSASMGGITKIENGKYFAMMEPTKENYEITESEYNERQPHQVRAMTGHPLVFGIVGYIMFSVSRSSNKPSKNDAQNTRASS</sequence>
<feature type="transmembrane region" description="Helical" evidence="1">
    <location>
        <begin position="31"/>
        <end position="52"/>
    </location>
</feature>
<evidence type="ECO:0000313" key="2">
    <source>
        <dbReference type="EMBL" id="MCB5227382.1"/>
    </source>
</evidence>
<keyword evidence="1" id="KW-0472">Membrane</keyword>
<evidence type="ECO:0008006" key="4">
    <source>
        <dbReference type="Google" id="ProtNLM"/>
    </source>
</evidence>
<accession>A0ABS8C4Y6</accession>
<feature type="transmembrane region" description="Helical" evidence="1">
    <location>
        <begin position="6"/>
        <end position="24"/>
    </location>
</feature>
<keyword evidence="1" id="KW-1133">Transmembrane helix</keyword>
<dbReference type="RefSeq" id="WP_226751450.1">
    <property type="nucleotide sequence ID" value="NZ_JAEINI020000007.1"/>
</dbReference>
<organism evidence="2 3">
    <name type="scientific">Alishewanella maricola</name>
    <dbReference type="NCBI Taxonomy" id="2795740"/>
    <lineage>
        <taxon>Bacteria</taxon>
        <taxon>Pseudomonadati</taxon>
        <taxon>Pseudomonadota</taxon>
        <taxon>Gammaproteobacteria</taxon>
        <taxon>Alteromonadales</taxon>
        <taxon>Alteromonadaceae</taxon>
        <taxon>Alishewanella</taxon>
    </lineage>
</organism>